<sequence length="168" mass="19378">MATFHYQLDKIVIGLSHQLVCTLNEKQEVWKRVQFLQIHNSTVQKDKDILSKKLDAALHSLYLQKNQMKSLRAENREMRQKIKALAFATTLFKERLDPDCEASEFADEVLRRLRGYMEDTEKDRVKKSEGKLEACSSSVPLRTESTGQATDSSYETIFAVSTRSFVNK</sequence>
<organism evidence="2 3">
    <name type="scientific">Cladophialophora immunda</name>
    <dbReference type="NCBI Taxonomy" id="569365"/>
    <lineage>
        <taxon>Eukaryota</taxon>
        <taxon>Fungi</taxon>
        <taxon>Dikarya</taxon>
        <taxon>Ascomycota</taxon>
        <taxon>Pezizomycotina</taxon>
        <taxon>Eurotiomycetes</taxon>
        <taxon>Chaetothyriomycetidae</taxon>
        <taxon>Chaetothyriales</taxon>
        <taxon>Herpotrichiellaceae</taxon>
        <taxon>Cladophialophora</taxon>
    </lineage>
</organism>
<reference evidence="2 3" key="1">
    <citation type="submission" date="2015-01" db="EMBL/GenBank/DDBJ databases">
        <title>The Genome Sequence of Cladophialophora immunda CBS83496.</title>
        <authorList>
            <consortium name="The Broad Institute Genomics Platform"/>
            <person name="Cuomo C."/>
            <person name="de Hoog S."/>
            <person name="Gorbushina A."/>
            <person name="Stielow B."/>
            <person name="Teixiera M."/>
            <person name="Abouelleil A."/>
            <person name="Chapman S.B."/>
            <person name="Priest M."/>
            <person name="Young S.K."/>
            <person name="Wortman J."/>
            <person name="Nusbaum C."/>
            <person name="Birren B."/>
        </authorList>
    </citation>
    <scope>NUCLEOTIDE SEQUENCE [LARGE SCALE GENOMIC DNA]</scope>
    <source>
        <strain evidence="2 3">CBS 83496</strain>
    </source>
</reference>
<dbReference type="AlphaFoldDB" id="A0A0D2C0H3"/>
<protein>
    <submittedName>
        <fullName evidence="2">Uncharacterized protein</fullName>
    </submittedName>
</protein>
<dbReference type="HOGENOM" id="CLU_1586295_0_0_1"/>
<dbReference type="GeneID" id="27349712"/>
<accession>A0A0D2C0H3</accession>
<keyword evidence="1" id="KW-0175">Coiled coil</keyword>
<gene>
    <name evidence="2" type="ORF">PV07_10518</name>
</gene>
<evidence type="ECO:0000313" key="2">
    <source>
        <dbReference type="EMBL" id="KIW24828.1"/>
    </source>
</evidence>
<dbReference type="EMBL" id="KN847045">
    <property type="protein sequence ID" value="KIW24828.1"/>
    <property type="molecule type" value="Genomic_DNA"/>
</dbReference>
<name>A0A0D2C0H3_9EURO</name>
<evidence type="ECO:0000313" key="3">
    <source>
        <dbReference type="Proteomes" id="UP000054466"/>
    </source>
</evidence>
<evidence type="ECO:0000256" key="1">
    <source>
        <dbReference type="SAM" id="Coils"/>
    </source>
</evidence>
<keyword evidence="3" id="KW-1185">Reference proteome</keyword>
<dbReference type="VEuPathDB" id="FungiDB:PV07_10518"/>
<feature type="coiled-coil region" evidence="1">
    <location>
        <begin position="61"/>
        <end position="88"/>
    </location>
</feature>
<dbReference type="Proteomes" id="UP000054466">
    <property type="component" value="Unassembled WGS sequence"/>
</dbReference>
<dbReference type="RefSeq" id="XP_016245044.1">
    <property type="nucleotide sequence ID" value="XM_016397853.1"/>
</dbReference>
<proteinExistence type="predicted"/>